<dbReference type="CDD" id="cd02588">
    <property type="entry name" value="HAD_L2-DEX"/>
    <property type="match status" value="1"/>
</dbReference>
<dbReference type="InterPro" id="IPR006439">
    <property type="entry name" value="HAD-SF_hydro_IA"/>
</dbReference>
<proteinExistence type="inferred from homology"/>
<evidence type="ECO:0000256" key="1">
    <source>
        <dbReference type="ARBA" id="ARBA00008106"/>
    </source>
</evidence>
<dbReference type="InterPro" id="IPR036412">
    <property type="entry name" value="HAD-like_sf"/>
</dbReference>
<dbReference type="STRING" id="1202724.AM493_09025"/>
<evidence type="ECO:0000313" key="4">
    <source>
        <dbReference type="Proteomes" id="UP000037755"/>
    </source>
</evidence>
<dbReference type="Proteomes" id="UP000037755">
    <property type="component" value="Unassembled WGS sequence"/>
</dbReference>
<dbReference type="SFLD" id="SFLDG01129">
    <property type="entry name" value="C1.5:_HAD__Beta-PGM__Phosphata"/>
    <property type="match status" value="1"/>
</dbReference>
<dbReference type="SFLD" id="SFLDS00003">
    <property type="entry name" value="Haloacid_Dehalogenase"/>
    <property type="match status" value="1"/>
</dbReference>
<dbReference type="InterPro" id="IPR023214">
    <property type="entry name" value="HAD_sf"/>
</dbReference>
<organism evidence="3 4">
    <name type="scientific">Flavobacterium akiainvivens</name>
    <dbReference type="NCBI Taxonomy" id="1202724"/>
    <lineage>
        <taxon>Bacteria</taxon>
        <taxon>Pseudomonadati</taxon>
        <taxon>Bacteroidota</taxon>
        <taxon>Flavobacteriia</taxon>
        <taxon>Flavobacteriales</taxon>
        <taxon>Flavobacteriaceae</taxon>
        <taxon>Flavobacterium</taxon>
    </lineage>
</organism>
<protein>
    <submittedName>
        <fullName evidence="3">HAD family hydrolase</fullName>
    </submittedName>
</protein>
<comment type="similarity">
    <text evidence="1">Belongs to the HAD-like hydrolase superfamily. S-2-haloalkanoic acid dehalogenase family.</text>
</comment>
<keyword evidence="2 3" id="KW-0378">Hydrolase</keyword>
<accession>A0A0M8MKW0</accession>
<dbReference type="InterPro" id="IPR023198">
    <property type="entry name" value="PGP-like_dom2"/>
</dbReference>
<dbReference type="SUPFAM" id="SSF56784">
    <property type="entry name" value="HAD-like"/>
    <property type="match status" value="1"/>
</dbReference>
<dbReference type="PRINTS" id="PR00413">
    <property type="entry name" value="HADHALOGNASE"/>
</dbReference>
<gene>
    <name evidence="3" type="ORF">AM493_09025</name>
</gene>
<dbReference type="PATRIC" id="fig|1202724.3.peg.1874"/>
<comment type="caution">
    <text evidence="3">The sequence shown here is derived from an EMBL/GenBank/DDBJ whole genome shotgun (WGS) entry which is preliminary data.</text>
</comment>
<dbReference type="GO" id="GO:0019120">
    <property type="term" value="F:hydrolase activity, acting on acid halide bonds, in C-halide compounds"/>
    <property type="evidence" value="ECO:0007669"/>
    <property type="project" value="InterPro"/>
</dbReference>
<dbReference type="InterPro" id="IPR006328">
    <property type="entry name" value="2-HAD"/>
</dbReference>
<dbReference type="Gene3D" id="1.10.150.240">
    <property type="entry name" value="Putative phosphatase, domain 2"/>
    <property type="match status" value="1"/>
</dbReference>
<dbReference type="NCBIfam" id="TIGR01428">
    <property type="entry name" value="HAD_type_II"/>
    <property type="match status" value="1"/>
</dbReference>
<keyword evidence="4" id="KW-1185">Reference proteome</keyword>
<evidence type="ECO:0000313" key="3">
    <source>
        <dbReference type="EMBL" id="KOS08281.1"/>
    </source>
</evidence>
<evidence type="ECO:0000256" key="2">
    <source>
        <dbReference type="ARBA" id="ARBA00022801"/>
    </source>
</evidence>
<dbReference type="Gene3D" id="3.40.50.1000">
    <property type="entry name" value="HAD superfamily/HAD-like"/>
    <property type="match status" value="1"/>
</dbReference>
<sequence length="243" mass="26380">MLVPTSFFHASPHGEETKQSTRPKVLFFDVNETLLDLTPMKKSVGDALNGRADLLSLWFTTMLHYSLVSTVANQYHDFGAVGAAALIMVGKNNGITLTEDQAKAAIKPILSLPPHIDVLASLARLKQAGFKMVSFTNSSSKAVAAQLENARLTSYFDAQLSIEEIGKFKPHADAYSWAARKMGIAPQECMLIAAHGWDVAGAQWAGWRTAFLSRPGQQLYPLAAEPEFTAPHLGKLSDVLVAL</sequence>
<reference evidence="3 4" key="1">
    <citation type="submission" date="2015-08" db="EMBL/GenBank/DDBJ databases">
        <title>Whole genome sequence of Flavobacterium akiainvivens IK-1T, from decaying Wikstroemia oahuensis, an endemic Hawaiian shrub.</title>
        <authorList>
            <person name="Wan X."/>
            <person name="Hou S."/>
            <person name="Saito J."/>
            <person name="Donachie S."/>
        </authorList>
    </citation>
    <scope>NUCLEOTIDE SEQUENCE [LARGE SCALE GENOMIC DNA]</scope>
    <source>
        <strain evidence="3 4">IK-1</strain>
    </source>
</reference>
<dbReference type="NCBIfam" id="TIGR01493">
    <property type="entry name" value="HAD-SF-IA-v2"/>
    <property type="match status" value="1"/>
</dbReference>
<dbReference type="EMBL" id="LIYD01000005">
    <property type="protein sequence ID" value="KOS08281.1"/>
    <property type="molecule type" value="Genomic_DNA"/>
</dbReference>
<dbReference type="InterPro" id="IPR051540">
    <property type="entry name" value="S-2-haloacid_dehalogenase"/>
</dbReference>
<dbReference type="Pfam" id="PF00702">
    <property type="entry name" value="Hydrolase"/>
    <property type="match status" value="1"/>
</dbReference>
<dbReference type="PANTHER" id="PTHR43316">
    <property type="entry name" value="HYDROLASE, HALOACID DELAHOGENASE-RELATED"/>
    <property type="match status" value="1"/>
</dbReference>
<name>A0A0M8MKW0_9FLAO</name>
<dbReference type="PANTHER" id="PTHR43316:SF3">
    <property type="entry name" value="HALOACID DEHALOGENASE, TYPE II (AFU_ORTHOLOGUE AFUA_2G07750)-RELATED"/>
    <property type="match status" value="1"/>
</dbReference>
<dbReference type="AlphaFoldDB" id="A0A0M8MKW0"/>